<evidence type="ECO:0000313" key="8">
    <source>
        <dbReference type="Proteomes" id="UP000234639"/>
    </source>
</evidence>
<organism evidence="7 8">
    <name type="scientific">Campylobacter ureolyticus</name>
    <dbReference type="NCBI Taxonomy" id="827"/>
    <lineage>
        <taxon>Bacteria</taxon>
        <taxon>Pseudomonadati</taxon>
        <taxon>Campylobacterota</taxon>
        <taxon>Epsilonproteobacteria</taxon>
        <taxon>Campylobacterales</taxon>
        <taxon>Campylobacteraceae</taxon>
        <taxon>Campylobacter</taxon>
    </lineage>
</organism>
<dbReference type="Pfam" id="PF01594">
    <property type="entry name" value="AI-2E_transport"/>
    <property type="match status" value="1"/>
</dbReference>
<feature type="transmembrane region" description="Helical" evidence="6">
    <location>
        <begin position="256"/>
        <end position="274"/>
    </location>
</feature>
<evidence type="ECO:0000256" key="4">
    <source>
        <dbReference type="ARBA" id="ARBA00022989"/>
    </source>
</evidence>
<dbReference type="InterPro" id="IPR002549">
    <property type="entry name" value="AI-2E-like"/>
</dbReference>
<protein>
    <submittedName>
        <fullName evidence="7">AI-2E family transporter</fullName>
    </submittedName>
</protein>
<keyword evidence="5 6" id="KW-0472">Membrane</keyword>
<comment type="similarity">
    <text evidence="2">Belongs to the autoinducer-2 exporter (AI-2E) (TC 2.A.86) family.</text>
</comment>
<dbReference type="EMBL" id="PKHU01000003">
    <property type="protein sequence ID" value="PKZ29364.1"/>
    <property type="molecule type" value="Genomic_DNA"/>
</dbReference>
<dbReference type="Proteomes" id="UP000234639">
    <property type="component" value="Unassembled WGS sequence"/>
</dbReference>
<feature type="transmembrane region" description="Helical" evidence="6">
    <location>
        <begin position="7"/>
        <end position="24"/>
    </location>
</feature>
<dbReference type="RefSeq" id="WP_101636946.1">
    <property type="nucleotide sequence ID" value="NZ_PKHU01000003.1"/>
</dbReference>
<comment type="subcellular location">
    <subcellularLocation>
        <location evidence="1">Membrane</location>
        <topology evidence="1">Multi-pass membrane protein</topology>
    </subcellularLocation>
</comment>
<name>A0A2I1NAE7_9BACT</name>
<evidence type="ECO:0000256" key="5">
    <source>
        <dbReference type="ARBA" id="ARBA00023136"/>
    </source>
</evidence>
<proteinExistence type="inferred from homology"/>
<feature type="transmembrane region" description="Helical" evidence="6">
    <location>
        <begin position="192"/>
        <end position="213"/>
    </location>
</feature>
<feature type="transmembrane region" description="Helical" evidence="6">
    <location>
        <begin position="143"/>
        <end position="163"/>
    </location>
</feature>
<accession>A0A2I1NAE7</accession>
<feature type="transmembrane region" description="Helical" evidence="6">
    <location>
        <begin position="219"/>
        <end position="249"/>
    </location>
</feature>
<gene>
    <name evidence="7" type="ORF">CYJ41_03105</name>
</gene>
<evidence type="ECO:0000313" key="7">
    <source>
        <dbReference type="EMBL" id="PKZ29364.1"/>
    </source>
</evidence>
<evidence type="ECO:0000256" key="6">
    <source>
        <dbReference type="SAM" id="Phobius"/>
    </source>
</evidence>
<dbReference type="PANTHER" id="PTHR21716">
    <property type="entry name" value="TRANSMEMBRANE PROTEIN"/>
    <property type="match status" value="1"/>
</dbReference>
<dbReference type="AlphaFoldDB" id="A0A2I1NAE7"/>
<keyword evidence="4 6" id="KW-1133">Transmembrane helix</keyword>
<feature type="transmembrane region" description="Helical" evidence="6">
    <location>
        <begin position="59"/>
        <end position="81"/>
    </location>
</feature>
<dbReference type="PANTHER" id="PTHR21716:SF64">
    <property type="entry name" value="AI-2 TRANSPORT PROTEIN TQSA"/>
    <property type="match status" value="1"/>
</dbReference>
<evidence type="ECO:0000256" key="3">
    <source>
        <dbReference type="ARBA" id="ARBA00022692"/>
    </source>
</evidence>
<dbReference type="GO" id="GO:0055085">
    <property type="term" value="P:transmembrane transport"/>
    <property type="evidence" value="ECO:0007669"/>
    <property type="project" value="TreeGrafter"/>
</dbReference>
<feature type="transmembrane region" description="Helical" evidence="6">
    <location>
        <begin position="294"/>
        <end position="320"/>
    </location>
</feature>
<evidence type="ECO:0000256" key="1">
    <source>
        <dbReference type="ARBA" id="ARBA00004141"/>
    </source>
</evidence>
<keyword evidence="3 6" id="KW-0812">Transmembrane</keyword>
<sequence length="339" mass="37803">MRLQTTLMTLASIIIIFAGLKAANSVVVPFLLATFIAIVTSPVLDALEKIKIPRTISFIFVAFLLLGFLAFIGSVAVTTMFDFLGQLPEFNRKFQVLLSEWVEKLNNTDFKDMIVFDPNMFNLESNKIITTTSSLVRKTGSMMSMWLFILLLVAFMLFETRVMQEKVKYLSRKYSNAVVFVNSFVYNLKRYLFIKTIVSVATGLIIGFGLYYLGIPYAVLWGIVAFIMNYIPTIGSFVAAVPAVFVALISGNFSDTIWVVVLYIATNTIFGVILEPRLVGEELGISTITVLFSLLLWGYVLGMGGLFLAVPLTMTIQIALKINPKTEFIAVMLSNKAEK</sequence>
<comment type="caution">
    <text evidence="7">The sequence shown here is derived from an EMBL/GenBank/DDBJ whole genome shotgun (WGS) entry which is preliminary data.</text>
</comment>
<reference evidence="7 8" key="1">
    <citation type="submission" date="2017-12" db="EMBL/GenBank/DDBJ databases">
        <title>Phylogenetic diversity of female urinary microbiome.</title>
        <authorList>
            <person name="Thomas-White K."/>
            <person name="Wolfe A.J."/>
        </authorList>
    </citation>
    <scope>NUCLEOTIDE SEQUENCE [LARGE SCALE GENOMIC DNA]</scope>
    <source>
        <strain evidence="7 8">UMB0112</strain>
    </source>
</reference>
<dbReference type="GO" id="GO:0016020">
    <property type="term" value="C:membrane"/>
    <property type="evidence" value="ECO:0007669"/>
    <property type="project" value="UniProtKB-SubCell"/>
</dbReference>
<evidence type="ECO:0000256" key="2">
    <source>
        <dbReference type="ARBA" id="ARBA00009773"/>
    </source>
</evidence>